<dbReference type="Pfam" id="PF08352">
    <property type="entry name" value="oligo_HPY"/>
    <property type="match status" value="1"/>
</dbReference>
<dbReference type="GO" id="GO:0016887">
    <property type="term" value="F:ATP hydrolysis activity"/>
    <property type="evidence" value="ECO:0007669"/>
    <property type="project" value="InterPro"/>
</dbReference>
<dbReference type="PANTHER" id="PTHR43776">
    <property type="entry name" value="TRANSPORT ATP-BINDING PROTEIN"/>
    <property type="match status" value="1"/>
</dbReference>
<keyword evidence="1" id="KW-0813">Transport</keyword>
<dbReference type="GO" id="GO:0055085">
    <property type="term" value="P:transmembrane transport"/>
    <property type="evidence" value="ECO:0007669"/>
    <property type="project" value="UniProtKB-ARBA"/>
</dbReference>
<dbReference type="InterPro" id="IPR003593">
    <property type="entry name" value="AAA+_ATPase"/>
</dbReference>
<evidence type="ECO:0000256" key="2">
    <source>
        <dbReference type="ARBA" id="ARBA00022741"/>
    </source>
</evidence>
<dbReference type="InterPro" id="IPR003439">
    <property type="entry name" value="ABC_transporter-like_ATP-bd"/>
</dbReference>
<keyword evidence="3 5" id="KW-0067">ATP-binding</keyword>
<proteinExistence type="predicted"/>
<dbReference type="InterPro" id="IPR027417">
    <property type="entry name" value="P-loop_NTPase"/>
</dbReference>
<evidence type="ECO:0000256" key="1">
    <source>
        <dbReference type="ARBA" id="ARBA00022448"/>
    </source>
</evidence>
<dbReference type="Gene3D" id="3.40.50.300">
    <property type="entry name" value="P-loop containing nucleotide triphosphate hydrolases"/>
    <property type="match status" value="1"/>
</dbReference>
<protein>
    <submittedName>
        <fullName evidence="5">ATP-binding cassette domain-containing protein</fullName>
    </submittedName>
</protein>
<feature type="domain" description="ABC transporter" evidence="4">
    <location>
        <begin position="8"/>
        <end position="245"/>
    </location>
</feature>
<dbReference type="PROSITE" id="PS50893">
    <property type="entry name" value="ABC_TRANSPORTER_2"/>
    <property type="match status" value="1"/>
</dbReference>
<accession>A0A7X4RW63</accession>
<dbReference type="EMBL" id="WEKT01000043">
    <property type="protein sequence ID" value="MZI95032.1"/>
    <property type="molecule type" value="Genomic_DNA"/>
</dbReference>
<dbReference type="Proteomes" id="UP000462621">
    <property type="component" value="Unassembled WGS sequence"/>
</dbReference>
<dbReference type="PROSITE" id="PS00211">
    <property type="entry name" value="ABC_TRANSPORTER_1"/>
    <property type="match status" value="1"/>
</dbReference>
<dbReference type="InterPro" id="IPR050319">
    <property type="entry name" value="ABC_transp_ATP-bind"/>
</dbReference>
<keyword evidence="6" id="KW-1185">Reference proteome</keyword>
<evidence type="ECO:0000313" key="6">
    <source>
        <dbReference type="Proteomes" id="UP000462621"/>
    </source>
</evidence>
<dbReference type="GO" id="GO:0015833">
    <property type="term" value="P:peptide transport"/>
    <property type="evidence" value="ECO:0007669"/>
    <property type="project" value="InterPro"/>
</dbReference>
<sequence>MNADTPFLTLNNVSFTPNQQAIIHDLTLAFTQHERVGLVGASGSGKSTLLKLILGVNQPSSGQLACQGEPIRKRLWHSLNWYREQVQYIPQDPQNALPPMQSVAKVLAEPVQRLKKREVTLSELIHALKQVGLTEETLNKKAGELSGGQAQRVALARALMVKPAFLLADEPTSGLDLPLREQIKTLLLEVCQQNHMGLLLVTHDMSIVSGLCDRLLVMNHGAIVEDRPTQAVLTSPQHPYTQQLLEAVPSIELETSHFERRSA</sequence>
<dbReference type="SUPFAM" id="SSF52540">
    <property type="entry name" value="P-loop containing nucleoside triphosphate hydrolases"/>
    <property type="match status" value="1"/>
</dbReference>
<dbReference type="InterPro" id="IPR013563">
    <property type="entry name" value="Oligopep_ABC_C"/>
</dbReference>
<reference evidence="5 6" key="1">
    <citation type="submission" date="2019-10" db="EMBL/GenBank/DDBJ databases">
        <title>Vibrio sp. nov. isolated from a shrimp pond.</title>
        <authorList>
            <person name="Gomez-Gil B."/>
            <person name="Enciso-Ibarra J."/>
            <person name="Enciso-Ibarra K."/>
            <person name="Bolan-Mejia C."/>
        </authorList>
    </citation>
    <scope>NUCLEOTIDE SEQUENCE [LARGE SCALE GENOMIC DNA]</scope>
    <source>
        <strain evidence="5 6">CAIM 722</strain>
    </source>
</reference>
<name>A0A7X4RW63_9VIBR</name>
<gene>
    <name evidence="5" type="ORF">F9817_17785</name>
</gene>
<dbReference type="GO" id="GO:0005524">
    <property type="term" value="F:ATP binding"/>
    <property type="evidence" value="ECO:0007669"/>
    <property type="project" value="UniProtKB-KW"/>
</dbReference>
<dbReference type="AlphaFoldDB" id="A0A7X4RW63"/>
<organism evidence="5 6">
    <name type="scientific">Vibrio eleionomae</name>
    <dbReference type="NCBI Taxonomy" id="2653505"/>
    <lineage>
        <taxon>Bacteria</taxon>
        <taxon>Pseudomonadati</taxon>
        <taxon>Pseudomonadota</taxon>
        <taxon>Gammaproteobacteria</taxon>
        <taxon>Vibrionales</taxon>
        <taxon>Vibrionaceae</taxon>
        <taxon>Vibrio</taxon>
    </lineage>
</organism>
<comment type="caution">
    <text evidence="5">The sequence shown here is derived from an EMBL/GenBank/DDBJ whole genome shotgun (WGS) entry which is preliminary data.</text>
</comment>
<keyword evidence="2" id="KW-0547">Nucleotide-binding</keyword>
<evidence type="ECO:0000259" key="4">
    <source>
        <dbReference type="PROSITE" id="PS50893"/>
    </source>
</evidence>
<dbReference type="Pfam" id="PF00005">
    <property type="entry name" value="ABC_tran"/>
    <property type="match status" value="1"/>
</dbReference>
<dbReference type="InterPro" id="IPR017871">
    <property type="entry name" value="ABC_transporter-like_CS"/>
</dbReference>
<evidence type="ECO:0000313" key="5">
    <source>
        <dbReference type="EMBL" id="MZI95032.1"/>
    </source>
</evidence>
<evidence type="ECO:0000256" key="3">
    <source>
        <dbReference type="ARBA" id="ARBA00022840"/>
    </source>
</evidence>
<dbReference type="SMART" id="SM00382">
    <property type="entry name" value="AAA"/>
    <property type="match status" value="1"/>
</dbReference>
<dbReference type="CDD" id="cd03257">
    <property type="entry name" value="ABC_NikE_OppD_transporters"/>
    <property type="match status" value="1"/>
</dbReference>
<dbReference type="RefSeq" id="WP_161157509.1">
    <property type="nucleotide sequence ID" value="NZ_WEKT01000043.1"/>
</dbReference>